<evidence type="ECO:0000256" key="1">
    <source>
        <dbReference type="SAM" id="MobiDB-lite"/>
    </source>
</evidence>
<dbReference type="EMBL" id="CM016558">
    <property type="protein sequence ID" value="TKW03795.1"/>
    <property type="molecule type" value="Genomic_DNA"/>
</dbReference>
<evidence type="ECO:0000313" key="2">
    <source>
        <dbReference type="EMBL" id="TKW03795.1"/>
    </source>
</evidence>
<organism evidence="2 3">
    <name type="scientific">Setaria viridis</name>
    <name type="common">Green bristlegrass</name>
    <name type="synonym">Setaria italica subsp. viridis</name>
    <dbReference type="NCBI Taxonomy" id="4556"/>
    <lineage>
        <taxon>Eukaryota</taxon>
        <taxon>Viridiplantae</taxon>
        <taxon>Streptophyta</taxon>
        <taxon>Embryophyta</taxon>
        <taxon>Tracheophyta</taxon>
        <taxon>Spermatophyta</taxon>
        <taxon>Magnoliopsida</taxon>
        <taxon>Liliopsida</taxon>
        <taxon>Poales</taxon>
        <taxon>Poaceae</taxon>
        <taxon>PACMAD clade</taxon>
        <taxon>Panicoideae</taxon>
        <taxon>Panicodae</taxon>
        <taxon>Paniceae</taxon>
        <taxon>Cenchrinae</taxon>
        <taxon>Setaria</taxon>
    </lineage>
</organism>
<feature type="compositionally biased region" description="Polar residues" evidence="1">
    <location>
        <begin position="71"/>
        <end position="86"/>
    </location>
</feature>
<evidence type="ECO:0000313" key="3">
    <source>
        <dbReference type="Proteomes" id="UP000298652"/>
    </source>
</evidence>
<feature type="region of interest" description="Disordered" evidence="1">
    <location>
        <begin position="66"/>
        <end position="130"/>
    </location>
</feature>
<protein>
    <submittedName>
        <fullName evidence="2">Uncharacterized protein</fullName>
    </submittedName>
</protein>
<keyword evidence="3" id="KW-1185">Reference proteome</keyword>
<reference evidence="2" key="1">
    <citation type="submission" date="2019-03" db="EMBL/GenBank/DDBJ databases">
        <title>WGS assembly of Setaria viridis.</title>
        <authorList>
            <person name="Huang P."/>
            <person name="Jenkins J."/>
            <person name="Grimwood J."/>
            <person name="Barry K."/>
            <person name="Healey A."/>
            <person name="Mamidi S."/>
            <person name="Sreedasyam A."/>
            <person name="Shu S."/>
            <person name="Feldman M."/>
            <person name="Wu J."/>
            <person name="Yu Y."/>
            <person name="Chen C."/>
            <person name="Johnson J."/>
            <person name="Rokhsar D."/>
            <person name="Baxter I."/>
            <person name="Schmutz J."/>
            <person name="Brutnell T."/>
            <person name="Kellogg E."/>
        </authorList>
    </citation>
    <scope>NUCLEOTIDE SEQUENCE [LARGE SCALE GENOMIC DNA]</scope>
</reference>
<dbReference type="Proteomes" id="UP000298652">
    <property type="component" value="Chromosome 7"/>
</dbReference>
<sequence length="130" mass="13757">MIRGVAVHFHFGLKRSAIPNALRGSPCTESAAVVPCSLRSPVPPPPAGLPFCILLPARRRVNPPIRLSLRSPASTHASLSRRSSPSEGHHPPGNHCAGMAPTSAARSQPILLASLAPRTPLRPRPARRNA</sequence>
<accession>A0A4U6TQX6</accession>
<dbReference type="Gramene" id="TKW03795">
    <property type="protein sequence ID" value="TKW03795"/>
    <property type="gene ID" value="SEVIR_7G067050v2"/>
</dbReference>
<gene>
    <name evidence="2" type="ORF">SEVIR_7G067050v2</name>
</gene>
<name>A0A4U6TQX6_SETVI</name>
<dbReference type="AlphaFoldDB" id="A0A4U6TQX6"/>
<proteinExistence type="predicted"/>